<proteinExistence type="predicted"/>
<name>A0A8J7L5J2_9CYAN</name>
<reference evidence="1 2" key="1">
    <citation type="journal article" date="2021" name="Int. J. Syst. Evol. Microbiol.">
        <title>Amazonocrinis nigriterrae gen. nov., sp. nov., Atlanticothrix silvestris gen. nov., sp. nov. and Dendronalium phyllosphericum gen. nov., sp. nov., nostocacean cyanobacteria from Brazilian environments.</title>
        <authorList>
            <person name="Alvarenga D.O."/>
            <person name="Andreote A.P.D."/>
            <person name="Branco L.H.Z."/>
            <person name="Delbaje E."/>
            <person name="Cruz R.B."/>
            <person name="Varani A.M."/>
            <person name="Fiore M.F."/>
        </authorList>
    </citation>
    <scope>NUCLEOTIDE SEQUENCE [LARGE SCALE GENOMIC DNA]</scope>
    <source>
        <strain evidence="1 2">CENA357</strain>
    </source>
</reference>
<comment type="caution">
    <text evidence="1">The sequence shown here is derived from an EMBL/GenBank/DDBJ whole genome shotgun (WGS) entry which is preliminary data.</text>
</comment>
<accession>A0A8J7L5J2</accession>
<dbReference type="Proteomes" id="UP000599391">
    <property type="component" value="Unassembled WGS sequence"/>
</dbReference>
<sequence>METSLFCFLITICKAGSSFQHSTRNSNPGFSFNTSASFSFCIRPGRAFDRAAIAQLYAESLRRVENMERYFFQQLNYKKVKITAWEAH</sequence>
<evidence type="ECO:0000313" key="2">
    <source>
        <dbReference type="Proteomes" id="UP000599391"/>
    </source>
</evidence>
<gene>
    <name evidence="1" type="ORF">I8751_26845</name>
</gene>
<keyword evidence="2" id="KW-1185">Reference proteome</keyword>
<protein>
    <submittedName>
        <fullName evidence="1">Uncharacterized protein</fullName>
    </submittedName>
</protein>
<evidence type="ECO:0000313" key="1">
    <source>
        <dbReference type="EMBL" id="MBH8555896.1"/>
    </source>
</evidence>
<organism evidence="1 2">
    <name type="scientific">Atlanticothrix silvestris CENA357</name>
    <dbReference type="NCBI Taxonomy" id="1725252"/>
    <lineage>
        <taxon>Bacteria</taxon>
        <taxon>Bacillati</taxon>
        <taxon>Cyanobacteriota</taxon>
        <taxon>Cyanophyceae</taxon>
        <taxon>Nostocales</taxon>
        <taxon>Nodulariaceae</taxon>
        <taxon>Atlanticothrix</taxon>
        <taxon>Atlanticothrix silvestris</taxon>
    </lineage>
</organism>
<dbReference type="EMBL" id="JAECZB010000100">
    <property type="protein sequence ID" value="MBH8555896.1"/>
    <property type="molecule type" value="Genomic_DNA"/>
</dbReference>
<dbReference type="AlphaFoldDB" id="A0A8J7L5J2"/>